<keyword evidence="1" id="KW-0812">Transmembrane</keyword>
<dbReference type="EMBL" id="JAAXYH010000003">
    <property type="protein sequence ID" value="NMH64787.1"/>
    <property type="molecule type" value="Genomic_DNA"/>
</dbReference>
<sequence>MMEEIARVVSYDASGWATVEVEIKSGCNHCASSESCGTSAVAKAFSPKTQQFSIPCDQACRPGELLKLGLPESVILKAAALVYLLPLLGLFVGAGMGLLMASGLALAKDPTAIVFGACGALLSWYWGRRLAGKLEAQAQPVVLAYLGAAVSLQRQPD</sequence>
<keyword evidence="1" id="KW-1133">Transmembrane helix</keyword>
<evidence type="ECO:0000256" key="1">
    <source>
        <dbReference type="SAM" id="Phobius"/>
    </source>
</evidence>
<dbReference type="Pfam" id="PF04246">
    <property type="entry name" value="RseC_MucC"/>
    <property type="match status" value="1"/>
</dbReference>
<keyword evidence="1" id="KW-0472">Membrane</keyword>
<gene>
    <name evidence="2" type="ORF">HC757_06345</name>
</gene>
<organism evidence="2 3">
    <name type="scientific">Shewanella salipaludis</name>
    <dbReference type="NCBI Taxonomy" id="2723052"/>
    <lineage>
        <taxon>Bacteria</taxon>
        <taxon>Pseudomonadati</taxon>
        <taxon>Pseudomonadota</taxon>
        <taxon>Gammaproteobacteria</taxon>
        <taxon>Alteromonadales</taxon>
        <taxon>Shewanellaceae</taxon>
        <taxon>Shewanella</taxon>
    </lineage>
</organism>
<dbReference type="InterPro" id="IPR007359">
    <property type="entry name" value="SigmaE_reg_RseC_MucC"/>
</dbReference>
<dbReference type="Proteomes" id="UP000737113">
    <property type="component" value="Unassembled WGS sequence"/>
</dbReference>
<evidence type="ECO:0000313" key="2">
    <source>
        <dbReference type="EMBL" id="NMH64787.1"/>
    </source>
</evidence>
<dbReference type="RefSeq" id="WP_169563474.1">
    <property type="nucleotide sequence ID" value="NZ_JAAXYH010000003.1"/>
</dbReference>
<comment type="caution">
    <text evidence="2">The sequence shown here is derived from an EMBL/GenBank/DDBJ whole genome shotgun (WGS) entry which is preliminary data.</text>
</comment>
<name>A0A972FY54_9GAMM</name>
<dbReference type="PANTHER" id="PTHR35867">
    <property type="entry name" value="PROTEIN RSEC"/>
    <property type="match status" value="1"/>
</dbReference>
<feature type="transmembrane region" description="Helical" evidence="1">
    <location>
        <begin position="80"/>
        <end position="104"/>
    </location>
</feature>
<proteinExistence type="predicted"/>
<keyword evidence="3" id="KW-1185">Reference proteome</keyword>
<accession>A0A972FY54</accession>
<protein>
    <submittedName>
        <fullName evidence="2">SoxR reducing system RseC family protein</fullName>
    </submittedName>
</protein>
<dbReference type="PANTHER" id="PTHR35867:SF1">
    <property type="entry name" value="PROTEIN RSEC"/>
    <property type="match status" value="1"/>
</dbReference>
<reference evidence="2" key="1">
    <citation type="submission" date="2020-04" db="EMBL/GenBank/DDBJ databases">
        <title>Description of Shewanella salipaludis sp. nov., isolated from a salt marsh.</title>
        <authorList>
            <person name="Park S."/>
            <person name="Yoon J.-H."/>
        </authorList>
    </citation>
    <scope>NUCLEOTIDE SEQUENCE</scope>
    <source>
        <strain evidence="2">SHSM-M6</strain>
    </source>
</reference>
<feature type="transmembrane region" description="Helical" evidence="1">
    <location>
        <begin position="110"/>
        <end position="127"/>
    </location>
</feature>
<dbReference type="AlphaFoldDB" id="A0A972FY54"/>
<dbReference type="InterPro" id="IPR026268">
    <property type="entry name" value="RseC"/>
</dbReference>
<dbReference type="PIRSF" id="PIRSF004923">
    <property type="entry name" value="RseC"/>
    <property type="match status" value="1"/>
</dbReference>
<evidence type="ECO:0000313" key="3">
    <source>
        <dbReference type="Proteomes" id="UP000737113"/>
    </source>
</evidence>